<dbReference type="Pfam" id="PF19765">
    <property type="entry name" value="DUF6252"/>
    <property type="match status" value="1"/>
</dbReference>
<accession>A0ABP7T895</accession>
<dbReference type="InterPro" id="IPR046219">
    <property type="entry name" value="DUF6252"/>
</dbReference>
<evidence type="ECO:0000313" key="2">
    <source>
        <dbReference type="EMBL" id="GAA4022247.1"/>
    </source>
</evidence>
<sequence length="193" mass="20209">MRPFSFSCLRRSGAPLFFLVLLTAAGCQKSDDVAPYVLPPASEVGSNTIGCMVNNQPWGVDAGTASANGSLVKAMYKPGTALDVEATHEGGSYGDSQLRLHLDAATLRPGTYDLDQGTRATFADYDFEFGDRYVAEGHTGEGSVTLTKVLPVAATGSNPAYTIVAGTFVFAAVSPSTGAVVHLTDGRFDVKAY</sequence>
<evidence type="ECO:0000313" key="3">
    <source>
        <dbReference type="Proteomes" id="UP001501469"/>
    </source>
</evidence>
<feature type="chain" id="PRO_5045038510" evidence="1">
    <location>
        <begin position="30"/>
        <end position="193"/>
    </location>
</feature>
<reference evidence="3" key="1">
    <citation type="journal article" date="2019" name="Int. J. Syst. Evol. Microbiol.">
        <title>The Global Catalogue of Microorganisms (GCM) 10K type strain sequencing project: providing services to taxonomists for standard genome sequencing and annotation.</title>
        <authorList>
            <consortium name="The Broad Institute Genomics Platform"/>
            <consortium name="The Broad Institute Genome Sequencing Center for Infectious Disease"/>
            <person name="Wu L."/>
            <person name="Ma J."/>
        </authorList>
    </citation>
    <scope>NUCLEOTIDE SEQUENCE [LARGE SCALE GENOMIC DNA]</scope>
    <source>
        <strain evidence="3">JCM 17225</strain>
    </source>
</reference>
<proteinExistence type="predicted"/>
<dbReference type="Proteomes" id="UP001501469">
    <property type="component" value="Unassembled WGS sequence"/>
</dbReference>
<dbReference type="EMBL" id="BAABDK010000001">
    <property type="protein sequence ID" value="GAA4022247.1"/>
    <property type="molecule type" value="Genomic_DNA"/>
</dbReference>
<dbReference type="PROSITE" id="PS51257">
    <property type="entry name" value="PROKAR_LIPOPROTEIN"/>
    <property type="match status" value="1"/>
</dbReference>
<keyword evidence="1" id="KW-0732">Signal</keyword>
<comment type="caution">
    <text evidence="2">The sequence shown here is derived from an EMBL/GenBank/DDBJ whole genome shotgun (WGS) entry which is preliminary data.</text>
</comment>
<gene>
    <name evidence="2" type="ORF">GCM10022409_02440</name>
</gene>
<keyword evidence="3" id="KW-1185">Reference proteome</keyword>
<protein>
    <submittedName>
        <fullName evidence="2">Uncharacterized protein</fullName>
    </submittedName>
</protein>
<feature type="signal peptide" evidence="1">
    <location>
        <begin position="1"/>
        <end position="29"/>
    </location>
</feature>
<name>A0ABP7T895_9BACT</name>
<dbReference type="RefSeq" id="WP_345049320.1">
    <property type="nucleotide sequence ID" value="NZ_BAABDK010000001.1"/>
</dbReference>
<evidence type="ECO:0000256" key="1">
    <source>
        <dbReference type="SAM" id="SignalP"/>
    </source>
</evidence>
<organism evidence="2 3">
    <name type="scientific">Hymenobacter glaciei</name>
    <dbReference type="NCBI Taxonomy" id="877209"/>
    <lineage>
        <taxon>Bacteria</taxon>
        <taxon>Pseudomonadati</taxon>
        <taxon>Bacteroidota</taxon>
        <taxon>Cytophagia</taxon>
        <taxon>Cytophagales</taxon>
        <taxon>Hymenobacteraceae</taxon>
        <taxon>Hymenobacter</taxon>
    </lineage>
</organism>